<reference evidence="3 4" key="1">
    <citation type="journal article" date="2016" name="Genome Announc.">
        <title>Whole-Genome Sequence of Rummeliibacillus stabekisii Strain PP9 Isolated from Antarctic Soil.</title>
        <authorList>
            <person name="da Mota F.F."/>
            <person name="Vollu R.E."/>
            <person name="Jurelevicius D."/>
            <person name="Seldin L."/>
        </authorList>
    </citation>
    <scope>NUCLEOTIDE SEQUENCE [LARGE SCALE GENOMIC DNA]</scope>
    <source>
        <strain evidence="3 4">PP9</strain>
    </source>
</reference>
<dbReference type="OrthoDB" id="9763643at2"/>
<dbReference type="STRING" id="241244.ATY39_00335"/>
<dbReference type="CDD" id="cd02696">
    <property type="entry name" value="MurNAc-LAA"/>
    <property type="match status" value="1"/>
</dbReference>
<keyword evidence="1" id="KW-0378">Hydrolase</keyword>
<sequence length="175" mass="19584">MLLLFDYGHGGRDPGATAGKRKESDDVLKFGKAIAAILREKGLTIDETRNRDVTISLLARSNLEHKKKYDYFISFHRNAAKNTSASGAETFVYLTNNKKAKALATSIQQAMVNLGFKDRDVKQADFHVLRETYSQAILIEVGFITNKTDNGLFDSKFIQLANELATAIYKHCVSY</sequence>
<dbReference type="PANTHER" id="PTHR30404:SF0">
    <property type="entry name" value="N-ACETYLMURAMOYL-L-ALANINE AMIDASE AMIC"/>
    <property type="match status" value="1"/>
</dbReference>
<dbReference type="Pfam" id="PF01520">
    <property type="entry name" value="Amidase_3"/>
    <property type="match status" value="1"/>
</dbReference>
<dbReference type="KEGG" id="rst:ATY39_00335"/>
<evidence type="ECO:0000313" key="3">
    <source>
        <dbReference type="EMBL" id="AMW97994.1"/>
    </source>
</evidence>
<name>A0A143H8E3_9BACL</name>
<dbReference type="PANTHER" id="PTHR30404">
    <property type="entry name" value="N-ACETYLMURAMOYL-L-ALANINE AMIDASE"/>
    <property type="match status" value="1"/>
</dbReference>
<dbReference type="EMBL" id="CP014806">
    <property type="protein sequence ID" value="AMW97994.1"/>
    <property type="molecule type" value="Genomic_DNA"/>
</dbReference>
<dbReference type="SUPFAM" id="SSF53187">
    <property type="entry name" value="Zn-dependent exopeptidases"/>
    <property type="match status" value="1"/>
</dbReference>
<organism evidence="3 4">
    <name type="scientific">Rummeliibacillus stabekisii</name>
    <dbReference type="NCBI Taxonomy" id="241244"/>
    <lineage>
        <taxon>Bacteria</taxon>
        <taxon>Bacillati</taxon>
        <taxon>Bacillota</taxon>
        <taxon>Bacilli</taxon>
        <taxon>Bacillales</taxon>
        <taxon>Caryophanaceae</taxon>
        <taxon>Rummeliibacillus</taxon>
    </lineage>
</organism>
<reference evidence="4" key="2">
    <citation type="submission" date="2016-03" db="EMBL/GenBank/DDBJ databases">
        <authorList>
            <person name="Ploux O."/>
        </authorList>
    </citation>
    <scope>NUCLEOTIDE SEQUENCE [LARGE SCALE GENOMIC DNA]</scope>
    <source>
        <strain evidence="4">PP9</strain>
    </source>
</reference>
<proteinExistence type="predicted"/>
<keyword evidence="4" id="KW-1185">Reference proteome</keyword>
<protein>
    <recommendedName>
        <fullName evidence="2">MurNAc-LAA domain-containing protein</fullName>
    </recommendedName>
</protein>
<dbReference type="Gene3D" id="3.40.630.40">
    <property type="entry name" value="Zn-dependent exopeptidases"/>
    <property type="match status" value="1"/>
</dbReference>
<evidence type="ECO:0000313" key="4">
    <source>
        <dbReference type="Proteomes" id="UP000076021"/>
    </source>
</evidence>
<dbReference type="InterPro" id="IPR050695">
    <property type="entry name" value="N-acetylmuramoyl_amidase_3"/>
</dbReference>
<evidence type="ECO:0000259" key="2">
    <source>
        <dbReference type="SMART" id="SM00646"/>
    </source>
</evidence>
<dbReference type="InterPro" id="IPR002508">
    <property type="entry name" value="MurNAc-LAA_cat"/>
</dbReference>
<dbReference type="GO" id="GO:0009253">
    <property type="term" value="P:peptidoglycan catabolic process"/>
    <property type="evidence" value="ECO:0007669"/>
    <property type="project" value="InterPro"/>
</dbReference>
<accession>A0A143H8E3</accession>
<dbReference type="AlphaFoldDB" id="A0A143H8E3"/>
<evidence type="ECO:0000256" key="1">
    <source>
        <dbReference type="ARBA" id="ARBA00022801"/>
    </source>
</evidence>
<dbReference type="RefSeq" id="WP_066784115.1">
    <property type="nucleotide sequence ID" value="NZ_CP014806.1"/>
</dbReference>
<feature type="domain" description="MurNAc-LAA" evidence="2">
    <location>
        <begin position="61"/>
        <end position="169"/>
    </location>
</feature>
<dbReference type="GO" id="GO:0030288">
    <property type="term" value="C:outer membrane-bounded periplasmic space"/>
    <property type="evidence" value="ECO:0007669"/>
    <property type="project" value="TreeGrafter"/>
</dbReference>
<dbReference type="SMART" id="SM00646">
    <property type="entry name" value="Ami_3"/>
    <property type="match status" value="1"/>
</dbReference>
<dbReference type="GO" id="GO:0008745">
    <property type="term" value="F:N-acetylmuramoyl-L-alanine amidase activity"/>
    <property type="evidence" value="ECO:0007669"/>
    <property type="project" value="InterPro"/>
</dbReference>
<gene>
    <name evidence="3" type="ORF">ATY39_00335</name>
</gene>
<dbReference type="Proteomes" id="UP000076021">
    <property type="component" value="Chromosome"/>
</dbReference>